<dbReference type="PRINTS" id="PR00080">
    <property type="entry name" value="SDRFAMILY"/>
</dbReference>
<protein>
    <submittedName>
        <fullName evidence="4">SDR family NAD(P)-dependent oxidoreductase</fullName>
    </submittedName>
</protein>
<dbReference type="InterPro" id="IPR036291">
    <property type="entry name" value="NAD(P)-bd_dom_sf"/>
</dbReference>
<proteinExistence type="inferred from homology"/>
<dbReference type="PANTHER" id="PTHR43976:SF16">
    <property type="entry name" value="SHORT-CHAIN DEHYDROGENASE_REDUCTASE FAMILY PROTEIN"/>
    <property type="match status" value="1"/>
</dbReference>
<evidence type="ECO:0000313" key="5">
    <source>
        <dbReference type="Proteomes" id="UP001596392"/>
    </source>
</evidence>
<gene>
    <name evidence="4" type="ORF">ACFQO7_31060</name>
</gene>
<dbReference type="Gene3D" id="3.40.50.720">
    <property type="entry name" value="NAD(P)-binding Rossmann-like Domain"/>
    <property type="match status" value="1"/>
</dbReference>
<evidence type="ECO:0000313" key="4">
    <source>
        <dbReference type="EMBL" id="MFC7246940.1"/>
    </source>
</evidence>
<accession>A0ABW2H6M0</accession>
<organism evidence="4 5">
    <name type="scientific">Catellatospora aurea</name>
    <dbReference type="NCBI Taxonomy" id="1337874"/>
    <lineage>
        <taxon>Bacteria</taxon>
        <taxon>Bacillati</taxon>
        <taxon>Actinomycetota</taxon>
        <taxon>Actinomycetes</taxon>
        <taxon>Micromonosporales</taxon>
        <taxon>Micromonosporaceae</taxon>
        <taxon>Catellatospora</taxon>
    </lineage>
</organism>
<dbReference type="InterPro" id="IPR002347">
    <property type="entry name" value="SDR_fam"/>
</dbReference>
<evidence type="ECO:0000256" key="2">
    <source>
        <dbReference type="ARBA" id="ARBA00023002"/>
    </source>
</evidence>
<dbReference type="PANTHER" id="PTHR43976">
    <property type="entry name" value="SHORT CHAIN DEHYDROGENASE"/>
    <property type="match status" value="1"/>
</dbReference>
<dbReference type="Pfam" id="PF00106">
    <property type="entry name" value="adh_short"/>
    <property type="match status" value="1"/>
</dbReference>
<evidence type="ECO:0000256" key="3">
    <source>
        <dbReference type="RuleBase" id="RU000363"/>
    </source>
</evidence>
<keyword evidence="2" id="KW-0560">Oxidoreductase</keyword>
<dbReference type="SUPFAM" id="SSF51735">
    <property type="entry name" value="NAD(P)-binding Rossmann-fold domains"/>
    <property type="match status" value="1"/>
</dbReference>
<reference evidence="5" key="1">
    <citation type="journal article" date="2019" name="Int. J. Syst. Evol. Microbiol.">
        <title>The Global Catalogue of Microorganisms (GCM) 10K type strain sequencing project: providing services to taxonomists for standard genome sequencing and annotation.</title>
        <authorList>
            <consortium name="The Broad Institute Genomics Platform"/>
            <consortium name="The Broad Institute Genome Sequencing Center for Infectious Disease"/>
            <person name="Wu L."/>
            <person name="Ma J."/>
        </authorList>
    </citation>
    <scope>NUCLEOTIDE SEQUENCE [LARGE SCALE GENOMIC DNA]</scope>
    <source>
        <strain evidence="5">CGMCC 1.9106</strain>
    </source>
</reference>
<dbReference type="PRINTS" id="PR00081">
    <property type="entry name" value="GDHRDH"/>
</dbReference>
<dbReference type="CDD" id="cd05374">
    <property type="entry name" value="17beta-HSD-like_SDR_c"/>
    <property type="match status" value="1"/>
</dbReference>
<dbReference type="RefSeq" id="WP_376809718.1">
    <property type="nucleotide sequence ID" value="NZ_JBHTAC010000047.1"/>
</dbReference>
<evidence type="ECO:0000256" key="1">
    <source>
        <dbReference type="ARBA" id="ARBA00006484"/>
    </source>
</evidence>
<dbReference type="Proteomes" id="UP001596392">
    <property type="component" value="Unassembled WGS sequence"/>
</dbReference>
<comment type="caution">
    <text evidence="4">The sequence shown here is derived from an EMBL/GenBank/DDBJ whole genome shotgun (WGS) entry which is preliminary data.</text>
</comment>
<comment type="similarity">
    <text evidence="1 3">Belongs to the short-chain dehydrogenases/reductases (SDR) family.</text>
</comment>
<dbReference type="InterPro" id="IPR051911">
    <property type="entry name" value="SDR_oxidoreductase"/>
</dbReference>
<name>A0ABW2H6M0_9ACTN</name>
<sequence length="290" mass="30755">MTKTLLIAGAAGGLGQQLVAAALAAGHNVLAADLEPPVVAMSSGHDARLRVRALDVTSGDSARAAVQWAVDEFGGLDVLINSVGRRPVGSIEDMPDEAFRASMDVNFFGVVNMVRAALSVMRAQRSGHIVNVSTIGGRRAQPGLAAYQSAKWALGGFTEILAREVQPLGVRATLVEPGGIRTPWAATPIPMPELHDEYDTTVGTFVRTYNENPDVQRGDPLKMAQVILRVVTEPNPPVRLLLGSDAAWLAPLIAHARAAEDAVWRDVSLSTDLDGLGDFAHTPVARLVRP</sequence>
<keyword evidence="5" id="KW-1185">Reference proteome</keyword>
<dbReference type="EMBL" id="JBHTAC010000047">
    <property type="protein sequence ID" value="MFC7246940.1"/>
    <property type="molecule type" value="Genomic_DNA"/>
</dbReference>